<dbReference type="InterPro" id="IPR011035">
    <property type="entry name" value="Ribosomal_bL25/Gln-tRNA_synth"/>
</dbReference>
<dbReference type="InterPro" id="IPR029751">
    <property type="entry name" value="Ribosomal_L25_dom"/>
</dbReference>
<evidence type="ECO:0000256" key="5">
    <source>
        <dbReference type="HAMAP-Rule" id="MF_01334"/>
    </source>
</evidence>
<evidence type="ECO:0000256" key="6">
    <source>
        <dbReference type="SAM" id="MobiDB-lite"/>
    </source>
</evidence>
<dbReference type="InterPro" id="IPR020930">
    <property type="entry name" value="Ribosomal_uL5_bac-type"/>
</dbReference>
<dbReference type="NCBIfam" id="TIGR00731">
    <property type="entry name" value="bL25_bact_ctc"/>
    <property type="match status" value="1"/>
</dbReference>
<dbReference type="HAMAP" id="MF_01334">
    <property type="entry name" value="Ribosomal_bL25_CTC"/>
    <property type="match status" value="1"/>
</dbReference>
<dbReference type="AlphaFoldDB" id="A0A1F6BJU7"/>
<dbReference type="InterPro" id="IPR020056">
    <property type="entry name" value="Rbsml_bL25/Gln-tRNA_synth_N"/>
</dbReference>
<comment type="function">
    <text evidence="5">This is one of the proteins that binds to the 5S RNA in the ribosome where it forms part of the central protuberance.</text>
</comment>
<dbReference type="CDD" id="cd00495">
    <property type="entry name" value="Ribosomal_L25_TL5_CTC"/>
    <property type="match status" value="1"/>
</dbReference>
<dbReference type="GO" id="GO:0008097">
    <property type="term" value="F:5S rRNA binding"/>
    <property type="evidence" value="ECO:0007669"/>
    <property type="project" value="InterPro"/>
</dbReference>
<dbReference type="Pfam" id="PF01386">
    <property type="entry name" value="Ribosomal_L25p"/>
    <property type="match status" value="1"/>
</dbReference>
<feature type="compositionally biased region" description="Basic and acidic residues" evidence="6">
    <location>
        <begin position="217"/>
        <end position="233"/>
    </location>
</feature>
<sequence>MMNKTSLPAKLRTVLGRKIKQLRKQGLLPANIYGKKVKSQAVSVDAKKFAEVFSKAGETGLLELELDGKKLPVLIHNVSYHPVTNQTLHADFYAVDLKEKVEANVPLLIIGESPAVKDKTGVLLINLDELHVEALPQDLPEKIEVDIANLVKLDDAIKVADLPVSDKIKILTDLELEVAKIAPLVVKEKVEEAPITVAVEGEEGEAAEAVPGEEASVPEKGDKSEKPENQAKQ</sequence>
<feature type="domain" description="Large ribosomal subunit protein bL25 beta" evidence="8">
    <location>
        <begin position="100"/>
        <end position="182"/>
    </location>
</feature>
<keyword evidence="3 5" id="KW-0689">Ribosomal protein</keyword>
<dbReference type="InterPro" id="IPR037121">
    <property type="entry name" value="Ribosomal_bL25_C"/>
</dbReference>
<keyword evidence="1 5" id="KW-0699">rRNA-binding</keyword>
<dbReference type="PANTHER" id="PTHR33284">
    <property type="entry name" value="RIBOSOMAL PROTEIN L25/GLN-TRNA SYNTHETASE, ANTI-CODON-BINDING DOMAIN-CONTAINING PROTEIN"/>
    <property type="match status" value="1"/>
</dbReference>
<dbReference type="Gene3D" id="2.170.120.20">
    <property type="entry name" value="Ribosomal protein L25, beta domain"/>
    <property type="match status" value="1"/>
</dbReference>
<proteinExistence type="inferred from homology"/>
<dbReference type="STRING" id="1798391.A2968_01390"/>
<evidence type="ECO:0000256" key="4">
    <source>
        <dbReference type="ARBA" id="ARBA00023274"/>
    </source>
</evidence>
<gene>
    <name evidence="5" type="primary">rplY</name>
    <name evidence="5" type="synonym">ctc</name>
    <name evidence="9" type="ORF">A2968_01390</name>
</gene>
<accession>A0A1F6BJU7</accession>
<dbReference type="InterPro" id="IPR020057">
    <property type="entry name" value="Ribosomal_bL25_b-dom"/>
</dbReference>
<comment type="subunit">
    <text evidence="5">Part of the 50S ribosomal subunit; part of the 5S rRNA/L5/L18/L25 subcomplex. Contacts the 5S rRNA. Binds to the 5S rRNA independently of L5 and L18.</text>
</comment>
<dbReference type="GO" id="GO:0003735">
    <property type="term" value="F:structural constituent of ribosome"/>
    <property type="evidence" value="ECO:0007669"/>
    <property type="project" value="InterPro"/>
</dbReference>
<feature type="domain" description="Large ribosomal subunit protein bL25 L25" evidence="7">
    <location>
        <begin position="8"/>
        <end position="92"/>
    </location>
</feature>
<comment type="caution">
    <text evidence="9">The sequence shown here is derived from an EMBL/GenBank/DDBJ whole genome shotgun (WGS) entry which is preliminary data.</text>
</comment>
<organism evidence="9 10">
    <name type="scientific">Candidatus Gottesmanbacteria bacterium RIFCSPLOWO2_01_FULL_42_22</name>
    <dbReference type="NCBI Taxonomy" id="1798391"/>
    <lineage>
        <taxon>Bacteria</taxon>
        <taxon>Candidatus Gottesmaniibacteriota</taxon>
    </lineage>
</organism>
<evidence type="ECO:0000313" key="9">
    <source>
        <dbReference type="EMBL" id="OGG37123.1"/>
    </source>
</evidence>
<protein>
    <recommendedName>
        <fullName evidence="5">Large ribosomal subunit protein bL25</fullName>
    </recommendedName>
    <alternativeName>
        <fullName evidence="5">General stress protein CTC</fullName>
    </alternativeName>
</protein>
<comment type="similarity">
    <text evidence="5">Belongs to the bacterial ribosomal protein bL25 family. CTC subfamily.</text>
</comment>
<evidence type="ECO:0000256" key="3">
    <source>
        <dbReference type="ARBA" id="ARBA00022980"/>
    </source>
</evidence>
<reference evidence="9 10" key="1">
    <citation type="journal article" date="2016" name="Nat. Commun.">
        <title>Thousands of microbial genomes shed light on interconnected biogeochemical processes in an aquifer system.</title>
        <authorList>
            <person name="Anantharaman K."/>
            <person name="Brown C.T."/>
            <person name="Hug L.A."/>
            <person name="Sharon I."/>
            <person name="Castelle C.J."/>
            <person name="Probst A.J."/>
            <person name="Thomas B.C."/>
            <person name="Singh A."/>
            <person name="Wilkins M.J."/>
            <person name="Karaoz U."/>
            <person name="Brodie E.L."/>
            <person name="Williams K.H."/>
            <person name="Hubbard S.S."/>
            <person name="Banfield J.F."/>
        </authorList>
    </citation>
    <scope>NUCLEOTIDE SEQUENCE [LARGE SCALE GENOMIC DNA]</scope>
</reference>
<dbReference type="GO" id="GO:0022625">
    <property type="term" value="C:cytosolic large ribosomal subunit"/>
    <property type="evidence" value="ECO:0007669"/>
    <property type="project" value="TreeGrafter"/>
</dbReference>
<dbReference type="PANTHER" id="PTHR33284:SF1">
    <property type="entry name" value="RIBOSOMAL PROTEIN L25_GLN-TRNA SYNTHETASE, ANTI-CODON-BINDING DOMAIN-CONTAINING PROTEIN"/>
    <property type="match status" value="1"/>
</dbReference>
<keyword evidence="4 5" id="KW-0687">Ribonucleoprotein</keyword>
<evidence type="ECO:0000256" key="2">
    <source>
        <dbReference type="ARBA" id="ARBA00022884"/>
    </source>
</evidence>
<dbReference type="EMBL" id="MFJU01000006">
    <property type="protein sequence ID" value="OGG37123.1"/>
    <property type="molecule type" value="Genomic_DNA"/>
</dbReference>
<feature type="region of interest" description="Disordered" evidence="6">
    <location>
        <begin position="198"/>
        <end position="233"/>
    </location>
</feature>
<evidence type="ECO:0000259" key="7">
    <source>
        <dbReference type="Pfam" id="PF01386"/>
    </source>
</evidence>
<evidence type="ECO:0000256" key="1">
    <source>
        <dbReference type="ARBA" id="ARBA00022730"/>
    </source>
</evidence>
<dbReference type="GO" id="GO:0006412">
    <property type="term" value="P:translation"/>
    <property type="evidence" value="ECO:0007669"/>
    <property type="project" value="UniProtKB-UniRule"/>
</dbReference>
<evidence type="ECO:0000259" key="8">
    <source>
        <dbReference type="Pfam" id="PF14693"/>
    </source>
</evidence>
<dbReference type="Gene3D" id="2.40.240.10">
    <property type="entry name" value="Ribosomal Protein L25, Chain P"/>
    <property type="match status" value="1"/>
</dbReference>
<dbReference type="InterPro" id="IPR001021">
    <property type="entry name" value="Ribosomal_bL25_long"/>
</dbReference>
<dbReference type="SUPFAM" id="SSF50715">
    <property type="entry name" value="Ribosomal protein L25-like"/>
    <property type="match status" value="1"/>
</dbReference>
<evidence type="ECO:0000313" key="10">
    <source>
        <dbReference type="Proteomes" id="UP000176228"/>
    </source>
</evidence>
<dbReference type="Proteomes" id="UP000176228">
    <property type="component" value="Unassembled WGS sequence"/>
</dbReference>
<dbReference type="Pfam" id="PF14693">
    <property type="entry name" value="Ribosomal_TL5_C"/>
    <property type="match status" value="1"/>
</dbReference>
<keyword evidence="2 5" id="KW-0694">RNA-binding</keyword>
<name>A0A1F6BJU7_9BACT</name>